<keyword evidence="1" id="KW-0732">Signal</keyword>
<dbReference type="AlphaFoldDB" id="A0A3B3WWR2"/>
<reference evidence="2" key="1">
    <citation type="submission" date="2025-08" db="UniProtKB">
        <authorList>
            <consortium name="Ensembl"/>
        </authorList>
    </citation>
    <scope>IDENTIFICATION</scope>
</reference>
<sequence>MIEVLKLVLCLFKKLLLFLKLRLQEVIPTWLLYKPFNSSSFANYILLPTRSGPAADPLRSCCRPAPVLLPPPSWFWVFHQFSFIWLRFHPPVSVWGRGVQTGSWRPGILHALVPSWWN</sequence>
<dbReference type="Ensembl" id="ENSPMET00000004463.1">
    <property type="protein sequence ID" value="ENSPMEP00000007241.1"/>
    <property type="gene ID" value="ENSPMEG00000008858.1"/>
</dbReference>
<proteinExistence type="predicted"/>
<evidence type="ECO:0000313" key="2">
    <source>
        <dbReference type="Ensembl" id="ENSPMEP00000007241.1"/>
    </source>
</evidence>
<name>A0A3B3WWR2_9TELE</name>
<evidence type="ECO:0000256" key="1">
    <source>
        <dbReference type="SAM" id="SignalP"/>
    </source>
</evidence>
<dbReference type="Proteomes" id="UP000261480">
    <property type="component" value="Unplaced"/>
</dbReference>
<feature type="chain" id="PRO_5017401631" evidence="1">
    <location>
        <begin position="25"/>
        <end position="118"/>
    </location>
</feature>
<keyword evidence="3" id="KW-1185">Reference proteome</keyword>
<protein>
    <submittedName>
        <fullName evidence="2">Uncharacterized protein</fullName>
    </submittedName>
</protein>
<organism evidence="2 3">
    <name type="scientific">Poecilia mexicana</name>
    <dbReference type="NCBI Taxonomy" id="48701"/>
    <lineage>
        <taxon>Eukaryota</taxon>
        <taxon>Metazoa</taxon>
        <taxon>Chordata</taxon>
        <taxon>Craniata</taxon>
        <taxon>Vertebrata</taxon>
        <taxon>Euteleostomi</taxon>
        <taxon>Actinopterygii</taxon>
        <taxon>Neopterygii</taxon>
        <taxon>Teleostei</taxon>
        <taxon>Neoteleostei</taxon>
        <taxon>Acanthomorphata</taxon>
        <taxon>Ovalentaria</taxon>
        <taxon>Atherinomorphae</taxon>
        <taxon>Cyprinodontiformes</taxon>
        <taxon>Poeciliidae</taxon>
        <taxon>Poeciliinae</taxon>
        <taxon>Poecilia</taxon>
    </lineage>
</organism>
<evidence type="ECO:0000313" key="3">
    <source>
        <dbReference type="Proteomes" id="UP000261480"/>
    </source>
</evidence>
<accession>A0A3B3WWR2</accession>
<reference evidence="2" key="2">
    <citation type="submission" date="2025-09" db="UniProtKB">
        <authorList>
            <consortium name="Ensembl"/>
        </authorList>
    </citation>
    <scope>IDENTIFICATION</scope>
</reference>
<feature type="signal peptide" evidence="1">
    <location>
        <begin position="1"/>
        <end position="24"/>
    </location>
</feature>